<dbReference type="PANTHER" id="PTHR31480">
    <property type="entry name" value="BIFUNCTIONAL LYCOPENE CYCLASE/PHYTOENE SYNTHASE"/>
    <property type="match status" value="1"/>
</dbReference>
<gene>
    <name evidence="3" type="ORF">SAMN04488544_3947</name>
</gene>
<dbReference type="Gene3D" id="1.10.600.10">
    <property type="entry name" value="Farnesyl Diphosphate Synthase"/>
    <property type="match status" value="1"/>
</dbReference>
<reference evidence="4" key="1">
    <citation type="submission" date="2016-10" db="EMBL/GenBank/DDBJ databases">
        <authorList>
            <person name="Varghese N."/>
            <person name="Submissions S."/>
        </authorList>
    </citation>
    <scope>NUCLEOTIDE SEQUENCE [LARGE SCALE GENOMIC DNA]</scope>
    <source>
        <strain evidence="4">DSM 21743</strain>
    </source>
</reference>
<dbReference type="PROSITE" id="PS01044">
    <property type="entry name" value="SQUALEN_PHYTOEN_SYN_1"/>
    <property type="match status" value="1"/>
</dbReference>
<dbReference type="InterPro" id="IPR008949">
    <property type="entry name" value="Isoprenoid_synthase_dom_sf"/>
</dbReference>
<proteinExistence type="predicted"/>
<dbReference type="GO" id="GO:0051996">
    <property type="term" value="F:squalene synthase [NAD(P)H] activity"/>
    <property type="evidence" value="ECO:0007669"/>
    <property type="project" value="InterPro"/>
</dbReference>
<dbReference type="SFLD" id="SFLDG01212">
    <property type="entry name" value="Phytoene_synthase_like"/>
    <property type="match status" value="1"/>
</dbReference>
<keyword evidence="2" id="KW-0808">Transferase</keyword>
<dbReference type="GO" id="GO:0016117">
    <property type="term" value="P:carotenoid biosynthetic process"/>
    <property type="evidence" value="ECO:0007669"/>
    <property type="project" value="UniProtKB-ARBA"/>
</dbReference>
<evidence type="ECO:0000313" key="4">
    <source>
        <dbReference type="Proteomes" id="UP000198825"/>
    </source>
</evidence>
<organism evidence="3 4">
    <name type="scientific">Microlunatus sagamiharensis</name>
    <dbReference type="NCBI Taxonomy" id="546874"/>
    <lineage>
        <taxon>Bacteria</taxon>
        <taxon>Bacillati</taxon>
        <taxon>Actinomycetota</taxon>
        <taxon>Actinomycetes</taxon>
        <taxon>Propionibacteriales</taxon>
        <taxon>Propionibacteriaceae</taxon>
        <taxon>Microlunatus</taxon>
    </lineage>
</organism>
<dbReference type="GO" id="GO:0004311">
    <property type="term" value="F:geranylgeranyl diphosphate synthase activity"/>
    <property type="evidence" value="ECO:0007669"/>
    <property type="project" value="InterPro"/>
</dbReference>
<protein>
    <submittedName>
        <fullName evidence="3">Phytoene synthase</fullName>
    </submittedName>
</protein>
<keyword evidence="4" id="KW-1185">Reference proteome</keyword>
<dbReference type="Proteomes" id="UP000198825">
    <property type="component" value="Chromosome I"/>
</dbReference>
<name>A0A1H2NFY3_9ACTN</name>
<evidence type="ECO:0000256" key="1">
    <source>
        <dbReference type="ARBA" id="ARBA00004684"/>
    </source>
</evidence>
<dbReference type="InterPro" id="IPR044843">
    <property type="entry name" value="Trans_IPPS_bact-type"/>
</dbReference>
<dbReference type="SFLD" id="SFLDS00005">
    <property type="entry name" value="Isoprenoid_Synthase_Type_I"/>
    <property type="match status" value="1"/>
</dbReference>
<dbReference type="CDD" id="cd00683">
    <property type="entry name" value="Trans_IPPS_HH"/>
    <property type="match status" value="1"/>
</dbReference>
<comment type="pathway">
    <text evidence="1">Carotenoid biosynthesis; phytoene biosynthesis.</text>
</comment>
<dbReference type="Pfam" id="PF00494">
    <property type="entry name" value="SQS_PSY"/>
    <property type="match status" value="1"/>
</dbReference>
<dbReference type="InterPro" id="IPR002060">
    <property type="entry name" value="Squ/phyt_synthse"/>
</dbReference>
<evidence type="ECO:0000256" key="2">
    <source>
        <dbReference type="ARBA" id="ARBA00022679"/>
    </source>
</evidence>
<dbReference type="SFLD" id="SFLDG01018">
    <property type="entry name" value="Squalene/Phytoene_Synthase_Lik"/>
    <property type="match status" value="1"/>
</dbReference>
<dbReference type="InterPro" id="IPR033904">
    <property type="entry name" value="Trans_IPPS_HH"/>
</dbReference>
<dbReference type="EMBL" id="LT629799">
    <property type="protein sequence ID" value="SDV04284.1"/>
    <property type="molecule type" value="Genomic_DNA"/>
</dbReference>
<evidence type="ECO:0000313" key="3">
    <source>
        <dbReference type="EMBL" id="SDV04284.1"/>
    </source>
</evidence>
<dbReference type="PROSITE" id="PS01045">
    <property type="entry name" value="SQUALEN_PHYTOEN_SYN_2"/>
    <property type="match status" value="1"/>
</dbReference>
<sequence length="337" mass="36920">MPTGSPAGPPVGPPTLAVPVDGTAEAAKLAQGYAECARLTKRHGTTYYWGAALLPKERRRHVFAVYALCRLADDIVDLPQEEGPDPASRRPVPVEGYPETAARLEAFAQSFRDALAAGGSDDPVLAAIVHSVRVCAIDPECFDRFFAAMAMDLTTTSYETWEDLCGYMEGSAAVIGEMMLPVLQPTSPAAKDPARSLGFAFQLTNFLRDVDEDLDRGRVYVPQEDLRRFGVDLHGPRGREVTPEWRACLAFEIARNRELYAHADAGIALLPPRSARCVGAARVLYARILDRIERAGYDVFTERVRVPTWRKALTTGRVLVAGPPRSLRTTLPVQELS</sequence>
<accession>A0A1H2NFY3</accession>
<dbReference type="InterPro" id="IPR019845">
    <property type="entry name" value="Squalene/phytoene_synthase_CS"/>
</dbReference>
<dbReference type="UniPathway" id="UPA00799"/>
<dbReference type="SUPFAM" id="SSF48576">
    <property type="entry name" value="Terpenoid synthases"/>
    <property type="match status" value="1"/>
</dbReference>
<dbReference type="AlphaFoldDB" id="A0A1H2NFY3"/>
<dbReference type="STRING" id="546874.SAMN04488544_3947"/>